<evidence type="ECO:0000259" key="1">
    <source>
        <dbReference type="Pfam" id="PF09836"/>
    </source>
</evidence>
<comment type="caution">
    <text evidence="2">The sequence shown here is derived from an EMBL/GenBank/DDBJ whole genome shotgun (WGS) entry which is preliminary data.</text>
</comment>
<dbReference type="InterPro" id="IPR018640">
    <property type="entry name" value="DUF2063"/>
</dbReference>
<reference evidence="2" key="1">
    <citation type="submission" date="2021-12" db="EMBL/GenBank/DDBJ databases">
        <title>Enterovibrio ZSDZ35 sp. nov. and Enterovibrio ZSDZ42 sp. nov., isolated from coastal seawater in Qingdao.</title>
        <authorList>
            <person name="Zhang P."/>
        </authorList>
    </citation>
    <scope>NUCLEOTIDE SEQUENCE</scope>
    <source>
        <strain evidence="2">ZSDZ35</strain>
    </source>
</reference>
<evidence type="ECO:0000313" key="2">
    <source>
        <dbReference type="EMBL" id="MDD1783545.1"/>
    </source>
</evidence>
<dbReference type="Gene3D" id="1.10.150.690">
    <property type="entry name" value="DUF2063"/>
    <property type="match status" value="1"/>
</dbReference>
<sequence length="251" mass="27728">MSAPDLAKLQRQFSEALHYQGYSLPVAEGLADVDALIQVYRNNFVMTLSECLETAYPTVHALVGCECFEALARHHVLATPMTSACADQYGEGFDRTISAIPNIIDAVPYLADVATLEWRLQQVNHAPLTVSVFPLLALQQLRPDQFEHVRLSVSASVSVMTSAYPVSAIWQAISHRDDDALAAIDMTQCEGILLQKTEEGIEIHPIEQGEAKLIEACRDYEMGLIDPPLLSHLAAVMQRGVFTDFTLVHHQ</sequence>
<keyword evidence="3" id="KW-1185">Reference proteome</keyword>
<evidence type="ECO:0000313" key="3">
    <source>
        <dbReference type="Proteomes" id="UP001149821"/>
    </source>
</evidence>
<protein>
    <submittedName>
        <fullName evidence="2">DNA-binding domain-containing protein</fullName>
    </submittedName>
</protein>
<name>A0ABT5QRD8_9GAMM</name>
<dbReference type="RefSeq" id="WP_274144482.1">
    <property type="nucleotide sequence ID" value="NZ_JAJUBB010000020.1"/>
</dbReference>
<proteinExistence type="predicted"/>
<dbReference type="EMBL" id="JAJUBB010000020">
    <property type="protein sequence ID" value="MDD1783545.1"/>
    <property type="molecule type" value="Genomic_DNA"/>
</dbReference>
<keyword evidence="2" id="KW-0238">DNA-binding</keyword>
<dbReference type="Pfam" id="PF09836">
    <property type="entry name" value="DUF2063"/>
    <property type="match status" value="1"/>
</dbReference>
<dbReference type="GO" id="GO:0003677">
    <property type="term" value="F:DNA binding"/>
    <property type="evidence" value="ECO:0007669"/>
    <property type="project" value="UniProtKB-KW"/>
</dbReference>
<feature type="domain" description="Putative DNA-binding" evidence="1">
    <location>
        <begin position="9"/>
        <end position="93"/>
    </location>
</feature>
<dbReference type="Proteomes" id="UP001149821">
    <property type="component" value="Unassembled WGS sequence"/>
</dbReference>
<organism evidence="2 3">
    <name type="scientific">Enterovibrio qingdaonensis</name>
    <dbReference type="NCBI Taxonomy" id="2899818"/>
    <lineage>
        <taxon>Bacteria</taxon>
        <taxon>Pseudomonadati</taxon>
        <taxon>Pseudomonadota</taxon>
        <taxon>Gammaproteobacteria</taxon>
        <taxon>Vibrionales</taxon>
        <taxon>Vibrionaceae</taxon>
        <taxon>Enterovibrio</taxon>
    </lineage>
</organism>
<accession>A0ABT5QRD8</accession>
<gene>
    <name evidence="2" type="ORF">LRP49_20430</name>
</gene>
<dbReference type="InterPro" id="IPR044922">
    <property type="entry name" value="DUF2063_N_sf"/>
</dbReference>